<dbReference type="InterPro" id="IPR020841">
    <property type="entry name" value="PKS_Beta-ketoAc_synthase_dom"/>
</dbReference>
<dbReference type="Pfam" id="PF00109">
    <property type="entry name" value="ketoacyl-synt"/>
    <property type="match status" value="1"/>
</dbReference>
<dbReference type="SMART" id="SM00829">
    <property type="entry name" value="PKS_ER"/>
    <property type="match status" value="1"/>
</dbReference>
<dbReference type="CDD" id="cd00833">
    <property type="entry name" value="PKS"/>
    <property type="match status" value="1"/>
</dbReference>
<keyword evidence="3" id="KW-1185">Reference proteome</keyword>
<gene>
    <name evidence="2" type="ORF">NTJ_05714</name>
</gene>
<dbReference type="SMART" id="SM00827">
    <property type="entry name" value="PKS_AT"/>
    <property type="match status" value="1"/>
</dbReference>
<dbReference type="Pfam" id="PF00698">
    <property type="entry name" value="Acyl_transf_1"/>
    <property type="match status" value="1"/>
</dbReference>
<dbReference type="SUPFAM" id="SSF52151">
    <property type="entry name" value="FabD/lysophospholipase-like"/>
    <property type="match status" value="1"/>
</dbReference>
<dbReference type="Proteomes" id="UP001307889">
    <property type="component" value="Chromosome 4"/>
</dbReference>
<dbReference type="PANTHER" id="PTHR43775:SF23">
    <property type="entry name" value="FATTY ACID SYNTHASE 3"/>
    <property type="match status" value="1"/>
</dbReference>
<dbReference type="InterPro" id="IPR001227">
    <property type="entry name" value="Ac_transferase_dom_sf"/>
</dbReference>
<dbReference type="InterPro" id="IPR014031">
    <property type="entry name" value="Ketoacyl_synth_C"/>
</dbReference>
<dbReference type="InterPro" id="IPR032821">
    <property type="entry name" value="PKS_assoc"/>
</dbReference>
<dbReference type="InterPro" id="IPR029058">
    <property type="entry name" value="AB_hydrolase_fold"/>
</dbReference>
<proteinExistence type="predicted"/>
<dbReference type="InterPro" id="IPR050091">
    <property type="entry name" value="PKS_NRPS_Biosynth_Enz"/>
</dbReference>
<dbReference type="Gene3D" id="3.30.70.3290">
    <property type="match status" value="1"/>
</dbReference>
<dbReference type="InterPro" id="IPR016035">
    <property type="entry name" value="Acyl_Trfase/lysoPLipase"/>
</dbReference>
<dbReference type="InterPro" id="IPR016039">
    <property type="entry name" value="Thiolase-like"/>
</dbReference>
<dbReference type="EMBL" id="AP028912">
    <property type="protein sequence ID" value="BES92904.1"/>
    <property type="molecule type" value="Genomic_DNA"/>
</dbReference>
<feature type="domain" description="Ketosynthase family 3 (KS3)" evidence="1">
    <location>
        <begin position="6"/>
        <end position="411"/>
    </location>
</feature>
<dbReference type="InterPro" id="IPR016036">
    <property type="entry name" value="Malonyl_transacylase_ACP-bd"/>
</dbReference>
<name>A0ABN7AL06_9HEMI</name>
<dbReference type="InterPro" id="IPR014030">
    <property type="entry name" value="Ketoacyl_synth_N"/>
</dbReference>
<dbReference type="SMART" id="SM00825">
    <property type="entry name" value="PKS_KS"/>
    <property type="match status" value="1"/>
</dbReference>
<dbReference type="PANTHER" id="PTHR43775">
    <property type="entry name" value="FATTY ACID SYNTHASE"/>
    <property type="match status" value="1"/>
</dbReference>
<evidence type="ECO:0000313" key="2">
    <source>
        <dbReference type="EMBL" id="BES92904.1"/>
    </source>
</evidence>
<sequence>MTSEKKHEVVISGIAGLFPECDDVDQLWQSLINKEDLITVDSRRWTPGEFDVPSGVGKMKQPEKFDLQFFGIHRKLSEKMDPYCRLMCEQTIRAICDAGVNPGDLNGTNAACIMTSYNSEPENDLANTMVNMGTYNVLAVSRTMQANRVSYYLNLVGPSFQLDWQGHGGIQGLQTAYDLISSGACAAAIVGSCSIAFKPDVSFHYKTQGKLSEDSVTRCFSADANGYARSEGCVTLFLQRKEHARRIYGTVLAAECFMIGSKDVPFTELSVPHFEKRIREVYSRANVDPSEISYLEAYGGASRVLDAKELNTYSRIMLKNRKEPLLIGSVKSNLGHSEGTSSLVGLTKVLLALDRGIIAPNLHYKEPNPDVPDLVNGKFKVVTEPTPLKGDIVALSEIGFAGNGGHVIVKRFTHKNPPVQELPGRKLPLLITMSGRVEESLKENVARLDTLGVDENFAVLANKMYRDGIRSHAYRAYSVLNESPNKYNSVQQGPEISEVRPIWFMYSGMGSQWATMAKSLMDLPVFAKAINRCHQVLLPKGVNLLDVVTKDDPKMFDIILNSFVGIAAVQIGLTDVLKAVGIQPDGIIGHSVGELGCAYADGCLTAEEMILSAHARGRASIEADLIKGMMAAVGAGYKTIKSSLPESIEVACHNSKDSCTLSGPAEDMDAFVAKLKAQGMFAKLVNVADIAYHSRYIKPAAPALLKYLKEIIAVPKKRSSKWLSSSIPESEWGSELAKYSGAEYHTNNLLNYVLFEETSAHIPSNAIVIEIAPHGLLQAIVKKSMPKATHVPLTSRFDPDNLMFMLAALGKLYVAGVPVDLENIYPQATNPVPPGTRALSPFIDWLHTDNFVISRRENDPDLPSPQCKYVKFDQQHERFEQIASTKINDQIVIPLGMNLEEAIELFHSGGTNDKSAFVIQELVMGDPVRLPKEGGIELRYKLFLGGGNLVVNNTANDEIVAVCQLKTVEEGALGKLTPVEPAITANAFSRESAIGFMETRGLQKDLSNSVDNIVISEGSAKATAKWNGNLGEFIATCLTLAEFCATQRENVLKLFHSAGEIRIDWPHLRELPPQEIWIKYHELDRKLTGEGIEIALIECRSPKLAEANDSTLDFEKPQFIPYVNNKNLPLKDQIAICAQLIQENPLKNENVMIKLIEIGQDAALHSAVKEIAGSLSLRHEIHSSYFPSEEALFKTGSSLLLQENVWLVMPTLPTKDLVGLLSVVNDGYIFMPKTKNGLFKNSNVKILYEALVGNEWYAFYSIGKRTLRLNYDIVPLKGDYLQTLENQLLKIKPSDDQNIMKAIFLCGEVDSVLTAENVLEETEDLPNRRHLHYWLSVGKSETFNPNSVFFKAQVERNVRMNINVDGSWGSIKRLPTKVHNEHLIEKGTSTHFYPLSAVATPDTIALGLNPSDDSDGGLGVYDFVTSTNMGVGIYDPHLKTFKADKTLTWPKPNYWTAEESATAPFLYSMASYILHQINHNGFEGDGSILINRALTPLSQALISLALYENLTVHTTVYGEAEKAELLKLFPELEPDFIYDCTTTAFFVDVLHNTKGVYKVVNNFDDPNMIAPCAKCVMPLGTLIYVNQSLMNSKAKMGMSVFIVEVASWGMTSDTVINSSEDVKKDIQKNIADALRKKAIRPIRSAETMDQGIINCEAISLMKNSYTKYVVNVKHSKIAKQNLFYIKDDGKSYVVVEGKIQTDLSLDIVEWLLSRGAKKVIVFMRQIHPYEANAIRLQALREHYRCAEIDVRSTNQLSSMANIDKFVIDCKSPGAIFFLGSSLKEKIEMFDSILTRQAPSCNIICIGKGGEEVCERRKKASLPALYVRCSVSTLESIHLPNYLDEMLQNSANTSEFLISKRVVKNDTPVALDDNLKRIPKTLSELRELFLRCPPQAKFVEIPTHSIRQEFSHEVYPIFLFPGLRPKSLHKMAKKLFSPAYEAQIPLEMPDMDQIAADLTHQLLGFDQNMYTLVAENWGGILALQIAAKLDALSKIVNVILLDGTPASINRMANQLLENDSAMIENYLLNTATIPSIRTMTRAQKVKEAVNNSSLRNEDEKLEVESCLNSLILRLQSAVSAKPPPNKLKNSFVHVFRLASQSEEEDGLEEYTKKVPTYYSQDAETVEDMIDEQVATKINGLLLFEYKEAASPPIKEYLNKNEFRKPGWTITRLYRLVD</sequence>
<evidence type="ECO:0000259" key="1">
    <source>
        <dbReference type="PROSITE" id="PS52004"/>
    </source>
</evidence>
<dbReference type="InterPro" id="IPR014043">
    <property type="entry name" value="Acyl_transferase_dom"/>
</dbReference>
<dbReference type="Gene3D" id="3.40.50.1820">
    <property type="entry name" value="alpha/beta hydrolase"/>
    <property type="match status" value="1"/>
</dbReference>
<dbReference type="Gene3D" id="3.40.50.720">
    <property type="entry name" value="NAD(P)-binding Rossmann-like Domain"/>
    <property type="match status" value="1"/>
</dbReference>
<organism evidence="2 3">
    <name type="scientific">Nesidiocoris tenuis</name>
    <dbReference type="NCBI Taxonomy" id="355587"/>
    <lineage>
        <taxon>Eukaryota</taxon>
        <taxon>Metazoa</taxon>
        <taxon>Ecdysozoa</taxon>
        <taxon>Arthropoda</taxon>
        <taxon>Hexapoda</taxon>
        <taxon>Insecta</taxon>
        <taxon>Pterygota</taxon>
        <taxon>Neoptera</taxon>
        <taxon>Paraneoptera</taxon>
        <taxon>Hemiptera</taxon>
        <taxon>Heteroptera</taxon>
        <taxon>Panheteroptera</taxon>
        <taxon>Cimicomorpha</taxon>
        <taxon>Miridae</taxon>
        <taxon>Dicyphina</taxon>
        <taxon>Nesidiocoris</taxon>
    </lineage>
</organism>
<dbReference type="InterPro" id="IPR020843">
    <property type="entry name" value="ER"/>
</dbReference>
<dbReference type="Gene3D" id="3.90.180.10">
    <property type="entry name" value="Medium-chain alcohol dehydrogenases, catalytic domain"/>
    <property type="match status" value="1"/>
</dbReference>
<dbReference type="SUPFAM" id="SSF53901">
    <property type="entry name" value="Thiolase-like"/>
    <property type="match status" value="1"/>
</dbReference>
<dbReference type="Pfam" id="PF02801">
    <property type="entry name" value="Ketoacyl-synt_C"/>
    <property type="match status" value="1"/>
</dbReference>
<dbReference type="Gene3D" id="3.40.366.10">
    <property type="entry name" value="Malonyl-Coenzyme A Acyl Carrier Protein, domain 2"/>
    <property type="match status" value="1"/>
</dbReference>
<reference evidence="2 3" key="1">
    <citation type="submission" date="2023-09" db="EMBL/GenBank/DDBJ databases">
        <title>Nesidiocoris tenuis whole genome shotgun sequence.</title>
        <authorList>
            <person name="Shibata T."/>
            <person name="Shimoda M."/>
            <person name="Kobayashi T."/>
            <person name="Uehara T."/>
        </authorList>
    </citation>
    <scope>NUCLEOTIDE SEQUENCE [LARGE SCALE GENOMIC DNA]</scope>
    <source>
        <strain evidence="2 3">Japan</strain>
    </source>
</reference>
<evidence type="ECO:0000313" key="3">
    <source>
        <dbReference type="Proteomes" id="UP001307889"/>
    </source>
</evidence>
<dbReference type="PROSITE" id="PS52004">
    <property type="entry name" value="KS3_2"/>
    <property type="match status" value="1"/>
</dbReference>
<accession>A0ABN7AL06</accession>
<protein>
    <submittedName>
        <fullName evidence="2">Polyketide synthase</fullName>
    </submittedName>
</protein>
<dbReference type="Pfam" id="PF16197">
    <property type="entry name" value="KAsynt_C_assoc"/>
    <property type="match status" value="1"/>
</dbReference>
<dbReference type="Gene3D" id="3.40.47.10">
    <property type="match status" value="1"/>
</dbReference>
<dbReference type="SUPFAM" id="SSF55048">
    <property type="entry name" value="Probable ACP-binding domain of malonyl-CoA ACP transacylase"/>
    <property type="match status" value="1"/>
</dbReference>